<keyword evidence="5" id="KW-0168">Coated pit</keyword>
<keyword evidence="4 5" id="KW-0472">Membrane</keyword>
<dbReference type="InterPro" id="IPR012295">
    <property type="entry name" value="TBP_dom_sf"/>
</dbReference>
<dbReference type="Pfam" id="PF02296">
    <property type="entry name" value="Alpha_adaptin_C"/>
    <property type="match status" value="1"/>
</dbReference>
<keyword evidence="3 5" id="KW-0653">Protein transport</keyword>
<feature type="domain" description="Clathrin/coatomer adaptor adaptin-like N-terminal" evidence="7">
    <location>
        <begin position="31"/>
        <end position="648"/>
    </location>
</feature>
<reference evidence="9 10" key="1">
    <citation type="journal article" date="2009" name="Nature">
        <title>Evolution of pathogenicity and sexual reproduction in eight Candida genomes.</title>
        <authorList>
            <person name="Butler G."/>
            <person name="Rasmussen M.D."/>
            <person name="Lin M.F."/>
            <person name="Santos M.A."/>
            <person name="Sakthikumar S."/>
            <person name="Munro C.A."/>
            <person name="Rheinbay E."/>
            <person name="Grabherr M."/>
            <person name="Forche A."/>
            <person name="Reedy J.L."/>
            <person name="Agrafioti I."/>
            <person name="Arnaud M.B."/>
            <person name="Bates S."/>
            <person name="Brown A.J."/>
            <person name="Brunke S."/>
            <person name="Costanzo M.C."/>
            <person name="Fitzpatrick D.A."/>
            <person name="de Groot P.W."/>
            <person name="Harris D."/>
            <person name="Hoyer L.L."/>
            <person name="Hube B."/>
            <person name="Klis F.M."/>
            <person name="Kodira C."/>
            <person name="Lennard N."/>
            <person name="Logue M.E."/>
            <person name="Martin R."/>
            <person name="Neiman A.M."/>
            <person name="Nikolaou E."/>
            <person name="Quail M.A."/>
            <person name="Quinn J."/>
            <person name="Santos M.C."/>
            <person name="Schmitzberger F.F."/>
            <person name="Sherlock G."/>
            <person name="Shah P."/>
            <person name="Silverstein K.A."/>
            <person name="Skrzypek M.S."/>
            <person name="Soll D."/>
            <person name="Staggs R."/>
            <person name="Stansfield I."/>
            <person name="Stumpf M.P."/>
            <person name="Sudbery P.E."/>
            <person name="Srikantha T."/>
            <person name="Zeng Q."/>
            <person name="Berman J."/>
            <person name="Berriman M."/>
            <person name="Heitman J."/>
            <person name="Gow N.A."/>
            <person name="Lorenz M.C."/>
            <person name="Birren B.W."/>
            <person name="Kellis M."/>
            <person name="Cuomo C.A."/>
        </authorList>
    </citation>
    <scope>NUCLEOTIDE SEQUENCE [LARGE SCALE GENOMIC DNA]</scope>
    <source>
        <strain evidence="10">ATCC 11503 / BCRC 21390 / CBS 2605 / JCM 1781 / NBRC 1676 / NRRL YB-4239</strain>
    </source>
</reference>
<dbReference type="eggNOG" id="KOG1077">
    <property type="taxonomic scope" value="Eukaryota"/>
</dbReference>
<dbReference type="OMA" id="PVLMHRY"/>
<dbReference type="PIRSF" id="PIRSF037091">
    <property type="entry name" value="AP2_complex_alpha"/>
    <property type="match status" value="1"/>
</dbReference>
<dbReference type="InterPro" id="IPR011989">
    <property type="entry name" value="ARM-like"/>
</dbReference>
<dbReference type="KEGG" id="lel:PVL30_000797"/>
<dbReference type="InterPro" id="IPR002553">
    <property type="entry name" value="Clathrin/coatomer_adapt-like_N"/>
</dbReference>
<dbReference type="AlphaFoldDB" id="A5DTZ2"/>
<comment type="function">
    <text evidence="5">Adaptins are components of the adaptor complexes which link clathrin to receptors in coated vesicles. Clathrin-associated protein complexes are believed to interact with the cytoplasmic tails of membrane proteins, leading to their selection and concentration.</text>
</comment>
<feature type="binding site" evidence="6">
    <location>
        <begin position="57"/>
        <end position="61"/>
    </location>
    <ligand>
        <name>a 1,2-diacyl-sn-glycero-3-phospho-(1D-myo-inositol-3,4,5-trisphosphate)</name>
        <dbReference type="ChEBI" id="CHEBI:57836"/>
    </ligand>
</feature>
<dbReference type="InterPro" id="IPR016024">
    <property type="entry name" value="ARM-type_fold"/>
</dbReference>
<dbReference type="InterPro" id="IPR003164">
    <property type="entry name" value="Clathrin_a-adaptin_app_sub_C"/>
</dbReference>
<organism evidence="9 10">
    <name type="scientific">Lodderomyces elongisporus (strain ATCC 11503 / CBS 2605 / JCM 1781 / NBRC 1676 / NRRL YB-4239)</name>
    <name type="common">Yeast</name>
    <name type="synonym">Saccharomyces elongisporus</name>
    <dbReference type="NCBI Taxonomy" id="379508"/>
    <lineage>
        <taxon>Eukaryota</taxon>
        <taxon>Fungi</taxon>
        <taxon>Dikarya</taxon>
        <taxon>Ascomycota</taxon>
        <taxon>Saccharomycotina</taxon>
        <taxon>Pichiomycetes</taxon>
        <taxon>Debaryomycetaceae</taxon>
        <taxon>Candida/Lodderomyces clade</taxon>
        <taxon>Lodderomyces</taxon>
    </lineage>
</organism>
<dbReference type="Gene3D" id="2.60.40.1230">
    <property type="match status" value="1"/>
</dbReference>
<evidence type="ECO:0000256" key="1">
    <source>
        <dbReference type="ARBA" id="ARBA00004184"/>
    </source>
</evidence>
<feature type="binding site" evidence="6">
    <location>
        <position position="43"/>
    </location>
    <ligand>
        <name>a 1,2-diacyl-sn-glycero-3-phospho-(1D-myo-inositol-3,4,5-trisphosphate)</name>
        <dbReference type="ChEBI" id="CHEBI:57836"/>
    </ligand>
</feature>
<dbReference type="STRING" id="379508.A5DTZ2"/>
<evidence type="ECO:0000256" key="3">
    <source>
        <dbReference type="ARBA" id="ARBA00022927"/>
    </source>
</evidence>
<dbReference type="PANTHER" id="PTHR22780">
    <property type="entry name" value="ADAPTIN, ALPHA/GAMMA/EPSILON"/>
    <property type="match status" value="1"/>
</dbReference>
<dbReference type="SUPFAM" id="SSF48371">
    <property type="entry name" value="ARM repeat"/>
    <property type="match status" value="1"/>
</dbReference>
<keyword evidence="10" id="KW-1185">Reference proteome</keyword>
<comment type="similarity">
    <text evidence="5">Belongs to the adaptor complexes large subunit family.</text>
</comment>
<dbReference type="InterPro" id="IPR013041">
    <property type="entry name" value="Clathrin_app_Ig-like_sf"/>
</dbReference>
<dbReference type="Pfam" id="PF01602">
    <property type="entry name" value="Adaptin_N"/>
    <property type="match status" value="1"/>
</dbReference>
<dbReference type="InterPro" id="IPR017104">
    <property type="entry name" value="AP2_complex_asu"/>
</dbReference>
<dbReference type="HOGENOM" id="CLU_003824_1_0_1"/>
<dbReference type="GeneID" id="5235026"/>
<dbReference type="GO" id="GO:0035615">
    <property type="term" value="F:clathrin adaptor activity"/>
    <property type="evidence" value="ECO:0007669"/>
    <property type="project" value="InterPro"/>
</dbReference>
<dbReference type="GO" id="GO:0006886">
    <property type="term" value="P:intracellular protein transport"/>
    <property type="evidence" value="ECO:0007669"/>
    <property type="project" value="UniProtKB-UniRule"/>
</dbReference>
<dbReference type="SUPFAM" id="SSF49348">
    <property type="entry name" value="Clathrin adaptor appendage domain"/>
    <property type="match status" value="1"/>
</dbReference>
<proteinExistence type="inferred from homology"/>
<evidence type="ECO:0000259" key="8">
    <source>
        <dbReference type="Pfam" id="PF02296"/>
    </source>
</evidence>
<gene>
    <name evidence="9" type="ORF">LELG_00828</name>
</gene>
<keyword evidence="2 5" id="KW-0813">Transport</keyword>
<dbReference type="GO" id="GO:0030122">
    <property type="term" value="C:AP-2 adaptor complex"/>
    <property type="evidence" value="ECO:0007669"/>
    <property type="project" value="InterPro"/>
</dbReference>
<dbReference type="Gene3D" id="1.25.10.10">
    <property type="entry name" value="Leucine-rich Repeat Variant"/>
    <property type="match status" value="1"/>
</dbReference>
<sequence>MLKNQVKGPMKGLNQFIVDLRNSKDQEEELKKISHEVNNIRSKMQSFSSLNGSQRKKYICKLIYVYILGNPDLVDFGFRESKELLVSSNYGEKKLGYLAVSILLNSQEFGKRPLFTAKEHLNHALTEIHEYLVQDLQSQDDEVNCLAIQMIATCFTTSDVIIQNTDKNAFKWMEIIDMVYASLTSPINKPVVKQKAAIALKSLLQIYPDVLVKNNNWTPRILKVIEESKDFSVVLSSIGLLNLILQQSPDKVRSVIPSVAQRLYSIVVENQCPPQYYYYDTPAPWLVVKLFQFVEHFFLAYRDLKTKALAGEFVDIETLNKLRQCVSKSIKVASHNVKGLPNRNSQSSILFQAVSLAVFLEASPEAINGASNALLMLISTSDTNTRYLALDALIKLIGRLDSSNLSSPEAFKDNLPLFTKLLHEKDISIRRKALDLLYTLCDGSNFTLVLNELLEYFPHADLNMKSELSVKIAVLAENFATDSTWYVSTILKLLSIGGGSNANGSSFIDKEIWERIVQIIVNNDDLQKKACKIIINLIKKPFSSAPANIVSSESLIKVAAFILGEFGEQVGDIEDLSIEVQFRLLYTAYFGVSLATRALLLTSFLKILVKNPDLTFVPDIIDLFEAESQSIDLEIQTRAYEYLKLSTMHSDFRLAKNVVRGIPAFNQKENPFLSRLGVVSKQPGLSRSLSAVMAKNIKSRPEDTANGNGSSSIKKTLTRNWYSGYHRMLHFDAGIFYEDQLVKLTYRIVKNNAMLCIKFTIINLAYKAVGRNITGFNVHDVESFAKEQNPTYTIHIKLRPQADFSDKTQMDVDVSIRGIVENGEDPIMSLNFMCGGSFNQLHLKVPVSLLKTISPTPLNSGADFERRWTQIGLHLGAEGESSLVVNLAHRHDEAALERSLTRIGFAVIPNYNSDPYAEERKITRGAGIVHTAKTNYGVLIKIESLNVTDKDFTFTVRCTGGGVAPVIMHTLQEIFVGRY</sequence>
<evidence type="ECO:0000259" key="7">
    <source>
        <dbReference type="Pfam" id="PF01602"/>
    </source>
</evidence>
<dbReference type="GO" id="GO:0072583">
    <property type="term" value="P:clathrin-dependent endocytosis"/>
    <property type="evidence" value="ECO:0007669"/>
    <property type="project" value="InterPro"/>
</dbReference>
<evidence type="ECO:0000256" key="5">
    <source>
        <dbReference type="PIRNR" id="PIRNR037091"/>
    </source>
</evidence>
<feature type="domain" description="Clathrin adaptor alpha-adaptin appendage C-terminal subdomain" evidence="8">
    <location>
        <begin position="855"/>
        <end position="970"/>
    </location>
</feature>
<dbReference type="InterPro" id="IPR009028">
    <property type="entry name" value="Coatomer/calthrin_app_sub_C"/>
</dbReference>
<evidence type="ECO:0000256" key="2">
    <source>
        <dbReference type="ARBA" id="ARBA00022448"/>
    </source>
</evidence>
<dbReference type="InParanoid" id="A5DTZ2"/>
<evidence type="ECO:0000313" key="10">
    <source>
        <dbReference type="Proteomes" id="UP000001996"/>
    </source>
</evidence>
<dbReference type="Proteomes" id="UP000001996">
    <property type="component" value="Unassembled WGS sequence"/>
</dbReference>
<dbReference type="FunCoup" id="A5DTZ2">
    <property type="interactions" value="831"/>
</dbReference>
<dbReference type="SUPFAM" id="SSF55711">
    <property type="entry name" value="Subdomain of clathrin and coatomer appendage domain"/>
    <property type="match status" value="1"/>
</dbReference>
<keyword evidence="5" id="KW-0254">Endocytosis</keyword>
<evidence type="ECO:0000313" key="9">
    <source>
        <dbReference type="EMBL" id="EDK42650.1"/>
    </source>
</evidence>
<protein>
    <recommendedName>
        <fullName evidence="5">AP-2 complex subunit alpha</fullName>
    </recommendedName>
</protein>
<evidence type="ECO:0000256" key="4">
    <source>
        <dbReference type="ARBA" id="ARBA00023136"/>
    </source>
</evidence>
<dbReference type="OrthoDB" id="28053at2759"/>
<dbReference type="InterPro" id="IPR050840">
    <property type="entry name" value="Adaptor_Complx_Large_Subunit"/>
</dbReference>
<dbReference type="Gene3D" id="3.30.310.10">
    <property type="entry name" value="TATA-Binding Protein"/>
    <property type="match status" value="1"/>
</dbReference>
<accession>A5DTZ2</accession>
<comment type="subcellular location">
    <subcellularLocation>
        <location evidence="1">Endomembrane system</location>
        <topology evidence="1">Peripheral membrane protein</topology>
    </subcellularLocation>
    <subcellularLocation>
        <location evidence="5">Membrane</location>
        <location evidence="5">Coated pit</location>
    </subcellularLocation>
</comment>
<dbReference type="EMBL" id="CH981524">
    <property type="protein sequence ID" value="EDK42650.1"/>
    <property type="molecule type" value="Genomic_DNA"/>
</dbReference>
<name>A5DTZ2_LODEL</name>
<dbReference type="VEuPathDB" id="FungiDB:LELG_00828"/>
<evidence type="ECO:0000256" key="6">
    <source>
        <dbReference type="PIRSR" id="PIRSR037091-1"/>
    </source>
</evidence>